<name>A0A5B0WZK5_9GAMM</name>
<organism evidence="3 4">
    <name type="scientific">Pseudohalioglobus sediminis</name>
    <dbReference type="NCBI Taxonomy" id="2606449"/>
    <lineage>
        <taxon>Bacteria</taxon>
        <taxon>Pseudomonadati</taxon>
        <taxon>Pseudomonadota</taxon>
        <taxon>Gammaproteobacteria</taxon>
        <taxon>Cellvibrionales</taxon>
        <taxon>Halieaceae</taxon>
        <taxon>Pseudohalioglobus</taxon>
    </lineage>
</organism>
<evidence type="ECO:0000256" key="1">
    <source>
        <dbReference type="SAM" id="MobiDB-lite"/>
    </source>
</evidence>
<evidence type="ECO:0000259" key="2">
    <source>
        <dbReference type="Pfam" id="PF20661"/>
    </source>
</evidence>
<gene>
    <name evidence="3" type="ORF">F0M18_09845</name>
</gene>
<feature type="region of interest" description="Disordered" evidence="1">
    <location>
        <begin position="1"/>
        <end position="23"/>
    </location>
</feature>
<keyword evidence="4" id="KW-1185">Reference proteome</keyword>
<feature type="domain" description="Transcriptional regulator SutA RNAP-binding" evidence="2">
    <location>
        <begin position="15"/>
        <end position="49"/>
    </location>
</feature>
<sequence length="65" mass="6952">MAKKPMRAAATRKQPAAVETSESIAEQTKMFLKSGNKIDVVESGISGQPVLGARKQYDTRGSAKT</sequence>
<reference evidence="3 4" key="1">
    <citation type="submission" date="2019-09" db="EMBL/GenBank/DDBJ databases">
        <authorList>
            <person name="Chen X.-Y."/>
        </authorList>
    </citation>
    <scope>NUCLEOTIDE SEQUENCE [LARGE SCALE GENOMIC DNA]</scope>
    <source>
        <strain evidence="3 4">NY5</strain>
    </source>
</reference>
<dbReference type="InterPro" id="IPR049191">
    <property type="entry name" value="SutA_RBD"/>
</dbReference>
<dbReference type="EMBL" id="VTUX01000004">
    <property type="protein sequence ID" value="KAA1191827.1"/>
    <property type="molecule type" value="Genomic_DNA"/>
</dbReference>
<dbReference type="RefSeq" id="WP_149611262.1">
    <property type="nucleotide sequence ID" value="NZ_VTUX01000004.1"/>
</dbReference>
<evidence type="ECO:0000313" key="4">
    <source>
        <dbReference type="Proteomes" id="UP000323708"/>
    </source>
</evidence>
<dbReference type="Pfam" id="PF20661">
    <property type="entry name" value="SutA-RBD"/>
    <property type="match status" value="1"/>
</dbReference>
<accession>A0A5B0WZK5</accession>
<dbReference type="AlphaFoldDB" id="A0A5B0WZK5"/>
<protein>
    <recommendedName>
        <fullName evidence="2">Transcriptional regulator SutA RNAP-binding domain-containing protein</fullName>
    </recommendedName>
</protein>
<evidence type="ECO:0000313" key="3">
    <source>
        <dbReference type="EMBL" id="KAA1191827.1"/>
    </source>
</evidence>
<dbReference type="Proteomes" id="UP000323708">
    <property type="component" value="Unassembled WGS sequence"/>
</dbReference>
<proteinExistence type="predicted"/>
<comment type="caution">
    <text evidence="3">The sequence shown here is derived from an EMBL/GenBank/DDBJ whole genome shotgun (WGS) entry which is preliminary data.</text>
</comment>